<gene>
    <name evidence="1" type="ORF">KL86SPO_40668</name>
</gene>
<proteinExistence type="predicted"/>
<organism evidence="1">
    <name type="scientific">uncultured Sporomusa sp</name>
    <dbReference type="NCBI Taxonomy" id="307249"/>
    <lineage>
        <taxon>Bacteria</taxon>
        <taxon>Bacillati</taxon>
        <taxon>Bacillota</taxon>
        <taxon>Negativicutes</taxon>
        <taxon>Selenomonadales</taxon>
        <taxon>Sporomusaceae</taxon>
        <taxon>Sporomusa</taxon>
        <taxon>environmental samples</taxon>
    </lineage>
</organism>
<dbReference type="EMBL" id="FMJE01000004">
    <property type="protein sequence ID" value="SCM82183.1"/>
    <property type="molecule type" value="Genomic_DNA"/>
</dbReference>
<reference evidence="1" key="1">
    <citation type="submission" date="2016-08" db="EMBL/GenBank/DDBJ databases">
        <authorList>
            <person name="Seilhamer J.J."/>
        </authorList>
    </citation>
    <scope>NUCLEOTIDE SEQUENCE</scope>
    <source>
        <strain evidence="1">86</strain>
    </source>
</reference>
<evidence type="ECO:0000313" key="1">
    <source>
        <dbReference type="EMBL" id="SCM82183.1"/>
    </source>
</evidence>
<name>A0A212LX85_9FIRM</name>
<dbReference type="AlphaFoldDB" id="A0A212LX85"/>
<sequence>MAPQYAYLTLGPAYTSCHLGKTRLPSQAIPAKNEKIINIGIIDGPCCIRASIEFLTNRFIRNPQMQAADVNNDFLRVP</sequence>
<protein>
    <submittedName>
        <fullName evidence="1">Uncharacterized protein</fullName>
    </submittedName>
</protein>
<accession>A0A212LX85</accession>